<evidence type="ECO:0000256" key="1">
    <source>
        <dbReference type="ARBA" id="ARBA00004245"/>
    </source>
</evidence>
<keyword evidence="4" id="KW-0106">Calcium</keyword>
<dbReference type="PANTHER" id="PTHR23048:SF59">
    <property type="entry name" value="EF-HAND SUPERFAMILY PROTEIN"/>
    <property type="match status" value="1"/>
</dbReference>
<dbReference type="PROSITE" id="PS00018">
    <property type="entry name" value="EF_HAND_1"/>
    <property type="match status" value="1"/>
</dbReference>
<dbReference type="Gene3D" id="1.10.238.10">
    <property type="entry name" value="EF-hand"/>
    <property type="match status" value="2"/>
</dbReference>
<feature type="domain" description="EF-hand" evidence="7">
    <location>
        <begin position="128"/>
        <end position="161"/>
    </location>
</feature>
<dbReference type="SUPFAM" id="SSF47473">
    <property type="entry name" value="EF-hand"/>
    <property type="match status" value="1"/>
</dbReference>
<gene>
    <name evidence="8" type="primary">CETN3</name>
    <name evidence="8" type="ORF">SO694_00020489</name>
</gene>
<evidence type="ECO:0000256" key="2">
    <source>
        <dbReference type="ARBA" id="ARBA00005253"/>
    </source>
</evidence>
<accession>A0ABR1FU30</accession>
<evidence type="ECO:0000256" key="3">
    <source>
        <dbReference type="ARBA" id="ARBA00022737"/>
    </source>
</evidence>
<name>A0ABR1FU30_AURAN</name>
<dbReference type="InterPro" id="IPR002048">
    <property type="entry name" value="EF_hand_dom"/>
</dbReference>
<evidence type="ECO:0000313" key="9">
    <source>
        <dbReference type="Proteomes" id="UP001363151"/>
    </source>
</evidence>
<reference evidence="8 9" key="1">
    <citation type="submission" date="2024-03" db="EMBL/GenBank/DDBJ databases">
        <title>Aureococcus anophagefferens CCMP1851 and Kratosvirus quantuckense: Draft genome of a second virus-susceptible host strain in the model system.</title>
        <authorList>
            <person name="Chase E."/>
            <person name="Truchon A.R."/>
            <person name="Schepens W."/>
            <person name="Wilhelm S.W."/>
        </authorList>
    </citation>
    <scope>NUCLEOTIDE SEQUENCE [LARGE SCALE GENOMIC DNA]</scope>
    <source>
        <strain evidence="8 9">CCMP1851</strain>
    </source>
</reference>
<dbReference type="EMBL" id="JBBJCI010000229">
    <property type="protein sequence ID" value="KAK7238684.1"/>
    <property type="molecule type" value="Genomic_DNA"/>
</dbReference>
<sequence length="161" mass="18641">MTRGTKRLGERETAELREAFELFDSEKSGKINLRGRRARDASRRLRPTRRAPPQVKKTDVIKMVHELEPSNEGSVDFLLFSQLMAERYAERDPEEEIMKAFQLFDNDGSGKISLKNMRQVARELGEDLSEEELQAMIEEFDRDQDGEISQEEFLSIMRSAA</sequence>
<dbReference type="CDD" id="cd00051">
    <property type="entry name" value="EFh"/>
    <property type="match status" value="1"/>
</dbReference>
<evidence type="ECO:0000313" key="8">
    <source>
        <dbReference type="EMBL" id="KAK7238684.1"/>
    </source>
</evidence>
<keyword evidence="3" id="KW-0677">Repeat</keyword>
<dbReference type="PANTHER" id="PTHR23048">
    <property type="entry name" value="MYOSIN LIGHT CHAIN 1, 3"/>
    <property type="match status" value="1"/>
</dbReference>
<dbReference type="InterPro" id="IPR018247">
    <property type="entry name" value="EF_Hand_1_Ca_BS"/>
</dbReference>
<evidence type="ECO:0000256" key="6">
    <source>
        <dbReference type="SAM" id="MobiDB-lite"/>
    </source>
</evidence>
<dbReference type="Pfam" id="PF13499">
    <property type="entry name" value="EF-hand_7"/>
    <property type="match status" value="1"/>
</dbReference>
<comment type="subcellular location">
    <subcellularLocation>
        <location evidence="1">Cytoplasm</location>
        <location evidence="1">Cytoskeleton</location>
    </subcellularLocation>
</comment>
<dbReference type="InterPro" id="IPR011992">
    <property type="entry name" value="EF-hand-dom_pair"/>
</dbReference>
<feature type="region of interest" description="Disordered" evidence="6">
    <location>
        <begin position="33"/>
        <end position="56"/>
    </location>
</feature>
<comment type="caution">
    <text evidence="8">The sequence shown here is derived from an EMBL/GenBank/DDBJ whole genome shotgun (WGS) entry which is preliminary data.</text>
</comment>
<feature type="domain" description="EF-hand" evidence="7">
    <location>
        <begin position="92"/>
        <end position="127"/>
    </location>
</feature>
<dbReference type="Proteomes" id="UP001363151">
    <property type="component" value="Unassembled WGS sequence"/>
</dbReference>
<evidence type="ECO:0000259" key="7">
    <source>
        <dbReference type="PROSITE" id="PS50222"/>
    </source>
</evidence>
<keyword evidence="5" id="KW-0206">Cytoskeleton</keyword>
<organism evidence="8 9">
    <name type="scientific">Aureococcus anophagefferens</name>
    <name type="common">Harmful bloom alga</name>
    <dbReference type="NCBI Taxonomy" id="44056"/>
    <lineage>
        <taxon>Eukaryota</taxon>
        <taxon>Sar</taxon>
        <taxon>Stramenopiles</taxon>
        <taxon>Ochrophyta</taxon>
        <taxon>Pelagophyceae</taxon>
        <taxon>Pelagomonadales</taxon>
        <taxon>Pelagomonadaceae</taxon>
        <taxon>Aureococcus</taxon>
    </lineage>
</organism>
<dbReference type="SMART" id="SM00054">
    <property type="entry name" value="EFh"/>
    <property type="match status" value="3"/>
</dbReference>
<protein>
    <submittedName>
        <fullName evidence="8">Calcium ion binding protein</fullName>
    </submittedName>
</protein>
<evidence type="ECO:0000256" key="5">
    <source>
        <dbReference type="ARBA" id="ARBA00023212"/>
    </source>
</evidence>
<keyword evidence="5" id="KW-0963">Cytoplasm</keyword>
<dbReference type="PROSITE" id="PS50222">
    <property type="entry name" value="EF_HAND_2"/>
    <property type="match status" value="2"/>
</dbReference>
<dbReference type="InterPro" id="IPR050230">
    <property type="entry name" value="CALM/Myosin/TropC-like"/>
</dbReference>
<evidence type="ECO:0000256" key="4">
    <source>
        <dbReference type="ARBA" id="ARBA00022837"/>
    </source>
</evidence>
<keyword evidence="9" id="KW-1185">Reference proteome</keyword>
<proteinExistence type="inferred from homology"/>
<comment type="similarity">
    <text evidence="2">Belongs to the centrin family.</text>
</comment>